<reference evidence="5" key="1">
    <citation type="submission" date="2021-06" db="EMBL/GenBank/DDBJ databases">
        <authorList>
            <person name="Kallberg Y."/>
            <person name="Tangrot J."/>
            <person name="Rosling A."/>
        </authorList>
    </citation>
    <scope>NUCLEOTIDE SEQUENCE</scope>
    <source>
        <strain evidence="5">87-6 pot B 2015</strain>
    </source>
</reference>
<comment type="caution">
    <text evidence="5">The sequence shown here is derived from an EMBL/GenBank/DDBJ whole genome shotgun (WGS) entry which is preliminary data.</text>
</comment>
<gene>
    <name evidence="5" type="ORF">FMOSSE_LOCUS4638</name>
</gene>
<dbReference type="Proteomes" id="UP000789375">
    <property type="component" value="Unassembled WGS sequence"/>
</dbReference>
<feature type="coiled-coil region" evidence="3">
    <location>
        <begin position="344"/>
        <end position="371"/>
    </location>
</feature>
<protein>
    <submittedName>
        <fullName evidence="5">15986_t:CDS:1</fullName>
    </submittedName>
</protein>
<dbReference type="AlphaFoldDB" id="A0A9N9A024"/>
<dbReference type="Pfam" id="PF04548">
    <property type="entry name" value="AIG1"/>
    <property type="match status" value="1"/>
</dbReference>
<evidence type="ECO:0000259" key="4">
    <source>
        <dbReference type="Pfam" id="PF04548"/>
    </source>
</evidence>
<dbReference type="EMBL" id="CAJVPP010000799">
    <property type="protein sequence ID" value="CAG8513010.1"/>
    <property type="molecule type" value="Genomic_DNA"/>
</dbReference>
<dbReference type="InterPro" id="IPR027417">
    <property type="entry name" value="P-loop_NTPase"/>
</dbReference>
<evidence type="ECO:0000256" key="3">
    <source>
        <dbReference type="SAM" id="Coils"/>
    </source>
</evidence>
<dbReference type="PANTHER" id="PTHR10903:SF184">
    <property type="entry name" value="GTP-BINDING PROTEIN A"/>
    <property type="match status" value="1"/>
</dbReference>
<evidence type="ECO:0000313" key="6">
    <source>
        <dbReference type="Proteomes" id="UP000789375"/>
    </source>
</evidence>
<feature type="domain" description="AIG1-type G" evidence="4">
    <location>
        <begin position="109"/>
        <end position="271"/>
    </location>
</feature>
<dbReference type="Gene3D" id="3.40.50.300">
    <property type="entry name" value="P-loop containing nucleotide triphosphate hydrolases"/>
    <property type="match status" value="1"/>
</dbReference>
<keyword evidence="1" id="KW-0547">Nucleotide-binding</keyword>
<dbReference type="PANTHER" id="PTHR10903">
    <property type="entry name" value="GTPASE, IMAP FAMILY MEMBER-RELATED"/>
    <property type="match status" value="1"/>
</dbReference>
<accession>A0A9N9A024</accession>
<dbReference type="SUPFAM" id="SSF52540">
    <property type="entry name" value="P-loop containing nucleoside triphosphate hydrolases"/>
    <property type="match status" value="1"/>
</dbReference>
<keyword evidence="3" id="KW-0175">Coiled coil</keyword>
<dbReference type="InterPro" id="IPR045058">
    <property type="entry name" value="GIMA/IAN/Toc"/>
</dbReference>
<dbReference type="GO" id="GO:0005525">
    <property type="term" value="F:GTP binding"/>
    <property type="evidence" value="ECO:0007669"/>
    <property type="project" value="UniProtKB-KW"/>
</dbReference>
<organism evidence="5 6">
    <name type="scientific">Funneliformis mosseae</name>
    <name type="common">Endomycorrhizal fungus</name>
    <name type="synonym">Glomus mosseae</name>
    <dbReference type="NCBI Taxonomy" id="27381"/>
    <lineage>
        <taxon>Eukaryota</taxon>
        <taxon>Fungi</taxon>
        <taxon>Fungi incertae sedis</taxon>
        <taxon>Mucoromycota</taxon>
        <taxon>Glomeromycotina</taxon>
        <taxon>Glomeromycetes</taxon>
        <taxon>Glomerales</taxon>
        <taxon>Glomeraceae</taxon>
        <taxon>Funneliformis</taxon>
    </lineage>
</organism>
<evidence type="ECO:0000256" key="2">
    <source>
        <dbReference type="ARBA" id="ARBA00023134"/>
    </source>
</evidence>
<keyword evidence="2" id="KW-0342">GTP-binding</keyword>
<dbReference type="InterPro" id="IPR006703">
    <property type="entry name" value="G_AIG1"/>
</dbReference>
<name>A0A9N9A024_FUNMO</name>
<keyword evidence="6" id="KW-1185">Reference proteome</keyword>
<evidence type="ECO:0000256" key="1">
    <source>
        <dbReference type="ARBA" id="ARBA00022741"/>
    </source>
</evidence>
<proteinExistence type="predicted"/>
<sequence length="400" mass="46295">MNRERDKEIVKKAAVRGKIKSVDYVTTENNKNYAIVINKVASLYAIRVINYDEDENEIKIKAVKRFPDLMGFYRTKELANEELEKIKSNSELINQCQYEIETQEDDVENILLIGRTGGGKSTLANVISNTDEFGESGSSVSKTKRFQTKDFTWNGTKYRIVDTIGVGDTKNSEEEVLYMIGEAVHSMKKGIKQVFVIIGGRFTKEEVETFDLLKKAIFESGITKYTTIVRTRFEDFENPEECNKDKENLKNENKKIFKLVDSCNDIVYVNNPPLSKRRLEDNKKDRENSRKILLKYLNYCGDNYKVDNWDNICVRVNDFMNVKNLKVKEYEDIANASSLNVITENRIKREIKEMEKRVIEEVKEVRNQSRETEVRARVKIPLFADIELLTNVKGGCCSII</sequence>
<evidence type="ECO:0000313" key="5">
    <source>
        <dbReference type="EMBL" id="CAG8513010.1"/>
    </source>
</evidence>